<dbReference type="GO" id="GO:0016020">
    <property type="term" value="C:membrane"/>
    <property type="evidence" value="ECO:0007669"/>
    <property type="project" value="UniProtKB-SubCell"/>
</dbReference>
<gene>
    <name evidence="7" type="ORF">C0081_07830</name>
</gene>
<protein>
    <submittedName>
        <fullName evidence="7">MFS transporter</fullName>
    </submittedName>
</protein>
<evidence type="ECO:0000256" key="4">
    <source>
        <dbReference type="ARBA" id="ARBA00023136"/>
    </source>
</evidence>
<evidence type="ECO:0000256" key="1">
    <source>
        <dbReference type="ARBA" id="ARBA00004141"/>
    </source>
</evidence>
<dbReference type="PANTHER" id="PTHR23514">
    <property type="entry name" value="BYPASS OF STOP CODON PROTEIN 6"/>
    <property type="match status" value="1"/>
</dbReference>
<evidence type="ECO:0000256" key="3">
    <source>
        <dbReference type="ARBA" id="ARBA00022989"/>
    </source>
</evidence>
<name>A0A2N5XTG5_9HYPH</name>
<dbReference type="PANTHER" id="PTHR23514:SF13">
    <property type="entry name" value="INNER MEMBRANE PROTEIN YBJJ"/>
    <property type="match status" value="1"/>
</dbReference>
<dbReference type="GO" id="GO:0022857">
    <property type="term" value="F:transmembrane transporter activity"/>
    <property type="evidence" value="ECO:0007669"/>
    <property type="project" value="InterPro"/>
</dbReference>
<feature type="transmembrane region" description="Helical" evidence="5">
    <location>
        <begin position="60"/>
        <end position="78"/>
    </location>
</feature>
<evidence type="ECO:0000313" key="8">
    <source>
        <dbReference type="Proteomes" id="UP000234881"/>
    </source>
</evidence>
<dbReference type="EMBL" id="PKUQ01000015">
    <property type="protein sequence ID" value="PLW77801.1"/>
    <property type="molecule type" value="Genomic_DNA"/>
</dbReference>
<comment type="caution">
    <text evidence="7">The sequence shown here is derived from an EMBL/GenBank/DDBJ whole genome shotgun (WGS) entry which is preliminary data.</text>
</comment>
<accession>A0A2N5XTG5</accession>
<dbReference type="CDD" id="cd17393">
    <property type="entry name" value="MFS_MosC_like"/>
    <property type="match status" value="1"/>
</dbReference>
<feature type="transmembrane region" description="Helical" evidence="5">
    <location>
        <begin position="259"/>
        <end position="277"/>
    </location>
</feature>
<keyword evidence="3 5" id="KW-1133">Transmembrane helix</keyword>
<comment type="subcellular location">
    <subcellularLocation>
        <location evidence="1">Membrane</location>
        <topology evidence="1">Multi-pass membrane protein</topology>
    </subcellularLocation>
</comment>
<sequence length="381" mass="39148">MFVLNGAYYGIWASRVPAIAQQHNLGEALLGVLLLCMCAGAIVSFPVTGRMVDKYGSAQVTKRIALLYGASLAALALVPNVWMLGLALVAFGAAHGAMDVSMNAWAGEVERHEGKPIMASFHAMWSFGAGLGAASGYLAVKLGAVPMTHFLTGAVICLALTLPFGLIRWVSPTVAPSSTKKKAPLLAIPKGALAFVGIIGFCSSMGEGGMGDWSAVFLVQVAQANEAIAALGFAAFSATMVIMRLIGDKIIARLGAVRAARISGVLAASGSLLAVAVANLPAILIGFALMGLGYALVFPLMFSRAANDDQLSPGAAIASVATLGYGGGLLGPVLIGFLAELLTIRLAFLVLSTLALAIVILAPYLAPVSENRHSDMPAKPE</sequence>
<reference evidence="7 8" key="1">
    <citation type="submission" date="2018-01" db="EMBL/GenBank/DDBJ databases">
        <title>The draft genome sequence of Cohaesibacter sp. H1304.</title>
        <authorList>
            <person name="Wang N.-N."/>
            <person name="Du Z.-J."/>
        </authorList>
    </citation>
    <scope>NUCLEOTIDE SEQUENCE [LARGE SCALE GENOMIC DNA]</scope>
    <source>
        <strain evidence="7 8">H1304</strain>
    </source>
</reference>
<dbReference type="PROSITE" id="PS50850">
    <property type="entry name" value="MFS"/>
    <property type="match status" value="1"/>
</dbReference>
<feature type="transmembrane region" description="Helical" evidence="5">
    <location>
        <begin position="314"/>
        <end position="338"/>
    </location>
</feature>
<evidence type="ECO:0000259" key="6">
    <source>
        <dbReference type="PROSITE" id="PS50850"/>
    </source>
</evidence>
<dbReference type="InterPro" id="IPR020846">
    <property type="entry name" value="MFS_dom"/>
</dbReference>
<feature type="transmembrane region" description="Helical" evidence="5">
    <location>
        <begin position="28"/>
        <end position="48"/>
    </location>
</feature>
<feature type="transmembrane region" description="Helical" evidence="5">
    <location>
        <begin position="344"/>
        <end position="366"/>
    </location>
</feature>
<dbReference type="AlphaFoldDB" id="A0A2N5XTG5"/>
<dbReference type="SUPFAM" id="SSF103473">
    <property type="entry name" value="MFS general substrate transporter"/>
    <property type="match status" value="1"/>
</dbReference>
<evidence type="ECO:0000313" key="7">
    <source>
        <dbReference type="EMBL" id="PLW77801.1"/>
    </source>
</evidence>
<proteinExistence type="predicted"/>
<dbReference type="InterPro" id="IPR051788">
    <property type="entry name" value="MFS_Transporter"/>
</dbReference>
<dbReference type="Pfam" id="PF07690">
    <property type="entry name" value="MFS_1"/>
    <property type="match status" value="1"/>
</dbReference>
<dbReference type="Gene3D" id="1.20.1250.20">
    <property type="entry name" value="MFS general substrate transporter like domains"/>
    <property type="match status" value="2"/>
</dbReference>
<keyword evidence="2 5" id="KW-0812">Transmembrane</keyword>
<feature type="transmembrane region" description="Helical" evidence="5">
    <location>
        <begin position="226"/>
        <end position="247"/>
    </location>
</feature>
<feature type="transmembrane region" description="Helical" evidence="5">
    <location>
        <begin position="183"/>
        <end position="206"/>
    </location>
</feature>
<keyword evidence="8" id="KW-1185">Reference proteome</keyword>
<dbReference type="InterPro" id="IPR011701">
    <property type="entry name" value="MFS"/>
</dbReference>
<evidence type="ECO:0000256" key="5">
    <source>
        <dbReference type="SAM" id="Phobius"/>
    </source>
</evidence>
<organism evidence="7 8">
    <name type="scientific">Cohaesibacter celericrescens</name>
    <dbReference type="NCBI Taxonomy" id="2067669"/>
    <lineage>
        <taxon>Bacteria</taxon>
        <taxon>Pseudomonadati</taxon>
        <taxon>Pseudomonadota</taxon>
        <taxon>Alphaproteobacteria</taxon>
        <taxon>Hyphomicrobiales</taxon>
        <taxon>Cohaesibacteraceae</taxon>
    </lineage>
</organism>
<feature type="domain" description="Major facilitator superfamily (MFS) profile" evidence="6">
    <location>
        <begin position="192"/>
        <end position="381"/>
    </location>
</feature>
<feature type="transmembrane region" description="Helical" evidence="5">
    <location>
        <begin position="150"/>
        <end position="171"/>
    </location>
</feature>
<feature type="transmembrane region" description="Helical" evidence="5">
    <location>
        <begin position="117"/>
        <end position="138"/>
    </location>
</feature>
<dbReference type="Proteomes" id="UP000234881">
    <property type="component" value="Unassembled WGS sequence"/>
</dbReference>
<dbReference type="OrthoDB" id="9810941at2"/>
<dbReference type="InterPro" id="IPR036259">
    <property type="entry name" value="MFS_trans_sf"/>
</dbReference>
<feature type="transmembrane region" description="Helical" evidence="5">
    <location>
        <begin position="283"/>
        <end position="302"/>
    </location>
</feature>
<evidence type="ECO:0000256" key="2">
    <source>
        <dbReference type="ARBA" id="ARBA00022692"/>
    </source>
</evidence>
<keyword evidence="4 5" id="KW-0472">Membrane</keyword>